<dbReference type="PRINTS" id="PR00035">
    <property type="entry name" value="HTHGNTR"/>
</dbReference>
<dbReference type="GO" id="GO:0003677">
    <property type="term" value="F:DNA binding"/>
    <property type="evidence" value="ECO:0007669"/>
    <property type="project" value="UniProtKB-KW"/>
</dbReference>
<dbReference type="AlphaFoldDB" id="A0A7K3M5X2"/>
<organism evidence="5 6">
    <name type="scientific">Phytoactinopolyspora mesophila</name>
    <dbReference type="NCBI Taxonomy" id="2650750"/>
    <lineage>
        <taxon>Bacteria</taxon>
        <taxon>Bacillati</taxon>
        <taxon>Actinomycetota</taxon>
        <taxon>Actinomycetes</taxon>
        <taxon>Jiangellales</taxon>
        <taxon>Jiangellaceae</taxon>
        <taxon>Phytoactinopolyspora</taxon>
    </lineage>
</organism>
<dbReference type="GO" id="GO:0045892">
    <property type="term" value="P:negative regulation of DNA-templated transcription"/>
    <property type="evidence" value="ECO:0007669"/>
    <property type="project" value="TreeGrafter"/>
</dbReference>
<dbReference type="InterPro" id="IPR050679">
    <property type="entry name" value="Bact_HTH_transcr_reg"/>
</dbReference>
<dbReference type="Pfam" id="PF07702">
    <property type="entry name" value="UTRA"/>
    <property type="match status" value="1"/>
</dbReference>
<reference evidence="5 6" key="1">
    <citation type="submission" date="2019-11" db="EMBL/GenBank/DDBJ databases">
        <authorList>
            <person name="Li X.-J."/>
            <person name="Feng X.-M."/>
        </authorList>
    </citation>
    <scope>NUCLEOTIDE SEQUENCE [LARGE SCALE GENOMIC DNA]</scope>
    <source>
        <strain evidence="5 6">XMNu-373</strain>
    </source>
</reference>
<dbReference type="PANTHER" id="PTHR44846">
    <property type="entry name" value="MANNOSYL-D-GLYCERATE TRANSPORT/METABOLISM SYSTEM REPRESSOR MNGR-RELATED"/>
    <property type="match status" value="1"/>
</dbReference>
<name>A0A7K3M5X2_9ACTN</name>
<accession>A0A7K3M5X2</accession>
<dbReference type="InterPro" id="IPR036390">
    <property type="entry name" value="WH_DNA-bd_sf"/>
</dbReference>
<keyword evidence="2" id="KW-0238">DNA-binding</keyword>
<evidence type="ECO:0000256" key="1">
    <source>
        <dbReference type="ARBA" id="ARBA00023015"/>
    </source>
</evidence>
<dbReference type="SMART" id="SM00866">
    <property type="entry name" value="UTRA"/>
    <property type="match status" value="1"/>
</dbReference>
<dbReference type="Pfam" id="PF00392">
    <property type="entry name" value="GntR"/>
    <property type="match status" value="1"/>
</dbReference>
<gene>
    <name evidence="5" type="ORF">F7O44_16715</name>
</gene>
<comment type="caution">
    <text evidence="5">The sequence shown here is derived from an EMBL/GenBank/DDBJ whole genome shotgun (WGS) entry which is preliminary data.</text>
</comment>
<dbReference type="EMBL" id="WLZY01000005">
    <property type="protein sequence ID" value="NDL58713.1"/>
    <property type="molecule type" value="Genomic_DNA"/>
</dbReference>
<protein>
    <submittedName>
        <fullName evidence="5">UTRA domain-containing protein</fullName>
    </submittedName>
</protein>
<evidence type="ECO:0000256" key="2">
    <source>
        <dbReference type="ARBA" id="ARBA00023125"/>
    </source>
</evidence>
<evidence type="ECO:0000313" key="6">
    <source>
        <dbReference type="Proteomes" id="UP000460435"/>
    </source>
</evidence>
<dbReference type="SUPFAM" id="SSF46785">
    <property type="entry name" value="Winged helix' DNA-binding domain"/>
    <property type="match status" value="1"/>
</dbReference>
<evidence type="ECO:0000256" key="3">
    <source>
        <dbReference type="ARBA" id="ARBA00023163"/>
    </source>
</evidence>
<dbReference type="Proteomes" id="UP000460435">
    <property type="component" value="Unassembled WGS sequence"/>
</dbReference>
<dbReference type="InterPro" id="IPR036388">
    <property type="entry name" value="WH-like_DNA-bd_sf"/>
</dbReference>
<dbReference type="InterPro" id="IPR028978">
    <property type="entry name" value="Chorismate_lyase_/UTRA_dom_sf"/>
</dbReference>
<evidence type="ECO:0000259" key="4">
    <source>
        <dbReference type="PROSITE" id="PS50949"/>
    </source>
</evidence>
<feature type="domain" description="HTH gntR-type" evidence="4">
    <location>
        <begin position="13"/>
        <end position="81"/>
    </location>
</feature>
<keyword evidence="6" id="KW-1185">Reference proteome</keyword>
<dbReference type="InterPro" id="IPR000524">
    <property type="entry name" value="Tscrpt_reg_HTH_GntR"/>
</dbReference>
<dbReference type="CDD" id="cd07377">
    <property type="entry name" value="WHTH_GntR"/>
    <property type="match status" value="1"/>
</dbReference>
<evidence type="ECO:0000313" key="5">
    <source>
        <dbReference type="EMBL" id="NDL58713.1"/>
    </source>
</evidence>
<dbReference type="RefSeq" id="WP_162451399.1">
    <property type="nucleotide sequence ID" value="NZ_WLZY01000005.1"/>
</dbReference>
<dbReference type="InterPro" id="IPR011663">
    <property type="entry name" value="UTRA"/>
</dbReference>
<proteinExistence type="predicted"/>
<dbReference type="Gene3D" id="3.40.1410.10">
    <property type="entry name" value="Chorismate lyase-like"/>
    <property type="match status" value="1"/>
</dbReference>
<sequence>MKLSLDLDRSAPVPLYFQIARQIEAAIADGTLQPGTRLENELLLAEQLNLSRLTIRRAIQHLVDKGLLVRKRGVGTQVVHGQVKRAAKLTSLYDDLVKAGRTPSTKVLKLALEPAPPEAAAALGVPEGSNVLAIERLRGTQDGPLAILRNWLPEELAAFLTTEQLEQHGLYQLLRANGVHLRVASQQIGATPATTAESRLLDENRGAPLLTMTRTTFGDVGQAVEYAFDSYRASRYSYETTLVDR</sequence>
<dbReference type="Gene3D" id="1.10.10.10">
    <property type="entry name" value="Winged helix-like DNA-binding domain superfamily/Winged helix DNA-binding domain"/>
    <property type="match status" value="1"/>
</dbReference>
<dbReference type="GO" id="GO:0003700">
    <property type="term" value="F:DNA-binding transcription factor activity"/>
    <property type="evidence" value="ECO:0007669"/>
    <property type="project" value="InterPro"/>
</dbReference>
<dbReference type="PROSITE" id="PS50949">
    <property type="entry name" value="HTH_GNTR"/>
    <property type="match status" value="1"/>
</dbReference>
<keyword evidence="3" id="KW-0804">Transcription</keyword>
<dbReference type="PANTHER" id="PTHR44846:SF17">
    <property type="entry name" value="GNTR-FAMILY TRANSCRIPTIONAL REGULATOR"/>
    <property type="match status" value="1"/>
</dbReference>
<dbReference type="SMART" id="SM00345">
    <property type="entry name" value="HTH_GNTR"/>
    <property type="match status" value="1"/>
</dbReference>
<keyword evidence="1" id="KW-0805">Transcription regulation</keyword>
<dbReference type="SUPFAM" id="SSF64288">
    <property type="entry name" value="Chorismate lyase-like"/>
    <property type="match status" value="1"/>
</dbReference>